<keyword evidence="3" id="KW-1185">Reference proteome</keyword>
<comment type="caution">
    <text evidence="2">The sequence shown here is derived from an EMBL/GenBank/DDBJ whole genome shotgun (WGS) entry which is preliminary data.</text>
</comment>
<dbReference type="RefSeq" id="WP_059953258.1">
    <property type="nucleotide sequence ID" value="NZ_LPBJ01000026.1"/>
</dbReference>
<evidence type="ECO:0000313" key="2">
    <source>
        <dbReference type="EMBL" id="KVQ01136.1"/>
    </source>
</evidence>
<protein>
    <submittedName>
        <fullName evidence="2">Competence protein TfoX</fullName>
    </submittedName>
</protein>
<organism evidence="2 3">
    <name type="scientific">Burkholderia ubonensis</name>
    <dbReference type="NCBI Taxonomy" id="101571"/>
    <lineage>
        <taxon>Bacteria</taxon>
        <taxon>Pseudomonadati</taxon>
        <taxon>Pseudomonadota</taxon>
        <taxon>Betaproteobacteria</taxon>
        <taxon>Burkholderiales</taxon>
        <taxon>Burkholderiaceae</taxon>
        <taxon>Burkholderia</taxon>
        <taxon>Burkholderia cepacia complex</taxon>
    </lineage>
</organism>
<evidence type="ECO:0000259" key="1">
    <source>
        <dbReference type="Pfam" id="PF04993"/>
    </source>
</evidence>
<dbReference type="InterPro" id="IPR007076">
    <property type="entry name" value="TfoX_N"/>
</dbReference>
<evidence type="ECO:0000313" key="3">
    <source>
        <dbReference type="Proteomes" id="UP000056453"/>
    </source>
</evidence>
<dbReference type="Proteomes" id="UP000056453">
    <property type="component" value="Unassembled WGS sequence"/>
</dbReference>
<feature type="domain" description="TfoX N-terminal" evidence="1">
    <location>
        <begin position="13"/>
        <end position="97"/>
    </location>
</feature>
<dbReference type="Pfam" id="PF04993">
    <property type="entry name" value="TfoX_N"/>
    <property type="match status" value="1"/>
</dbReference>
<reference evidence="2 3" key="1">
    <citation type="submission" date="2015-11" db="EMBL/GenBank/DDBJ databases">
        <title>Expanding the genomic diversity of Burkholderia species for the development of highly accurate diagnostics.</title>
        <authorList>
            <person name="Sahl J."/>
            <person name="Keim P."/>
            <person name="Wagner D."/>
        </authorList>
    </citation>
    <scope>NUCLEOTIDE SEQUENCE [LARGE SCALE GENOMIC DNA]</scope>
    <source>
        <strain evidence="2 3">MSMB1808WGS</strain>
    </source>
</reference>
<dbReference type="SUPFAM" id="SSF159894">
    <property type="entry name" value="YgaC/TfoX-N like"/>
    <property type="match status" value="1"/>
</dbReference>
<proteinExistence type="predicted"/>
<dbReference type="AlphaFoldDB" id="A0AAW3N577"/>
<accession>A0AAW3N577</accession>
<gene>
    <name evidence="2" type="ORF">WJ96_33920</name>
</gene>
<sequence>MASSQSTVDFIVEQMAAAGAVSARKMFGEYGIYCDGKMVALVCDDRLFVKPTPDGKAFLGECEESPPYPGAKPCFVISGERWDEREWLSRLIRITAAQLPPPKPRKR</sequence>
<name>A0AAW3N577_9BURK</name>
<dbReference type="Gene3D" id="3.30.1460.30">
    <property type="entry name" value="YgaC/TfoX-N like chaperone"/>
    <property type="match status" value="1"/>
</dbReference>
<dbReference type="EMBL" id="LPBJ01000026">
    <property type="protein sequence ID" value="KVQ01136.1"/>
    <property type="molecule type" value="Genomic_DNA"/>
</dbReference>